<dbReference type="EMBL" id="JBGMDY010000004">
    <property type="protein sequence ID" value="KAL2338394.1"/>
    <property type="molecule type" value="Genomic_DNA"/>
</dbReference>
<evidence type="ECO:0000256" key="1">
    <source>
        <dbReference type="SAM" id="MobiDB-lite"/>
    </source>
</evidence>
<reference evidence="2 3" key="1">
    <citation type="submission" date="2024-08" db="EMBL/GenBank/DDBJ databases">
        <title>Insights into the chromosomal genome structure of Flemingia macrophylla.</title>
        <authorList>
            <person name="Ding Y."/>
            <person name="Zhao Y."/>
            <person name="Bi W."/>
            <person name="Wu M."/>
            <person name="Zhao G."/>
            <person name="Gong Y."/>
            <person name="Li W."/>
            <person name="Zhang P."/>
        </authorList>
    </citation>
    <scope>NUCLEOTIDE SEQUENCE [LARGE SCALE GENOMIC DNA]</scope>
    <source>
        <strain evidence="2">DYQJB</strain>
        <tissue evidence="2">Leaf</tissue>
    </source>
</reference>
<protein>
    <submittedName>
        <fullName evidence="2">Uncharacterized protein</fullName>
    </submittedName>
</protein>
<comment type="caution">
    <text evidence="2">The sequence shown here is derived from an EMBL/GenBank/DDBJ whole genome shotgun (WGS) entry which is preliminary data.</text>
</comment>
<feature type="region of interest" description="Disordered" evidence="1">
    <location>
        <begin position="34"/>
        <end position="76"/>
    </location>
</feature>
<feature type="compositionally biased region" description="Acidic residues" evidence="1">
    <location>
        <begin position="61"/>
        <end position="76"/>
    </location>
</feature>
<organism evidence="2 3">
    <name type="scientific">Flemingia macrophylla</name>
    <dbReference type="NCBI Taxonomy" id="520843"/>
    <lineage>
        <taxon>Eukaryota</taxon>
        <taxon>Viridiplantae</taxon>
        <taxon>Streptophyta</taxon>
        <taxon>Embryophyta</taxon>
        <taxon>Tracheophyta</taxon>
        <taxon>Spermatophyta</taxon>
        <taxon>Magnoliopsida</taxon>
        <taxon>eudicotyledons</taxon>
        <taxon>Gunneridae</taxon>
        <taxon>Pentapetalae</taxon>
        <taxon>rosids</taxon>
        <taxon>fabids</taxon>
        <taxon>Fabales</taxon>
        <taxon>Fabaceae</taxon>
        <taxon>Papilionoideae</taxon>
        <taxon>50 kb inversion clade</taxon>
        <taxon>NPAAA clade</taxon>
        <taxon>indigoferoid/millettioid clade</taxon>
        <taxon>Phaseoleae</taxon>
        <taxon>Flemingia</taxon>
    </lineage>
</organism>
<gene>
    <name evidence="2" type="ORF">Fmac_012840</name>
</gene>
<proteinExistence type="predicted"/>
<evidence type="ECO:0000313" key="2">
    <source>
        <dbReference type="EMBL" id="KAL2338394.1"/>
    </source>
</evidence>
<dbReference type="Proteomes" id="UP001603857">
    <property type="component" value="Unassembled WGS sequence"/>
</dbReference>
<keyword evidence="3" id="KW-1185">Reference proteome</keyword>
<feature type="compositionally biased region" description="Low complexity" evidence="1">
    <location>
        <begin position="47"/>
        <end position="60"/>
    </location>
</feature>
<dbReference type="AlphaFoldDB" id="A0ABD1MRH0"/>
<sequence>MTMVMRNREKVAGRGVAEPCGGGAVAAGRVWDDGAPSLEAEADAGGEAEGASAGAVSGATEEVEGASDGGGDDGDEGLVTLMFSFWPLLQWPEKLHEK</sequence>
<name>A0ABD1MRH0_9FABA</name>
<accession>A0ABD1MRH0</accession>
<evidence type="ECO:0000313" key="3">
    <source>
        <dbReference type="Proteomes" id="UP001603857"/>
    </source>
</evidence>